<sequence>MGIWGPVDHVDFGKYLSQQRELRGLSRDDVARETKIPPTLITALEAGQVERLPSRIFVVNYIRAYAQVIGMSPEEAVLRYEEVDKSVPAPSPVQLEQERRKRAYVGLSVLLAALLLGVYLFLVLSGKLPNPLAR</sequence>
<evidence type="ECO:0000256" key="1">
    <source>
        <dbReference type="SAM" id="Phobius"/>
    </source>
</evidence>
<evidence type="ECO:0000259" key="2">
    <source>
        <dbReference type="PROSITE" id="PS50943"/>
    </source>
</evidence>
<dbReference type="PANTHER" id="PTHR34475">
    <property type="match status" value="1"/>
</dbReference>
<evidence type="ECO:0000313" key="3">
    <source>
        <dbReference type="EMBL" id="GEL72651.1"/>
    </source>
</evidence>
<proteinExistence type="predicted"/>
<dbReference type="SMART" id="SM00530">
    <property type="entry name" value="HTH_XRE"/>
    <property type="match status" value="1"/>
</dbReference>
<accession>A0A511HGH2</accession>
<dbReference type="Gene3D" id="1.10.260.40">
    <property type="entry name" value="lambda repressor-like DNA-binding domains"/>
    <property type="match status" value="1"/>
</dbReference>
<feature type="transmembrane region" description="Helical" evidence="1">
    <location>
        <begin position="104"/>
        <end position="124"/>
    </location>
</feature>
<comment type="caution">
    <text evidence="3">The sequence shown here is derived from an EMBL/GenBank/DDBJ whole genome shotgun (WGS) entry which is preliminary data.</text>
</comment>
<keyword evidence="1" id="KW-0472">Membrane</keyword>
<dbReference type="CDD" id="cd00093">
    <property type="entry name" value="HTH_XRE"/>
    <property type="match status" value="1"/>
</dbReference>
<name>A0A511HGH2_9BACT</name>
<protein>
    <recommendedName>
        <fullName evidence="2">HTH cro/C1-type domain-containing protein</fullName>
    </recommendedName>
</protein>
<dbReference type="AlphaFoldDB" id="A0A511HGH2"/>
<dbReference type="EMBL" id="BJVY01000026">
    <property type="protein sequence ID" value="GEL72651.1"/>
    <property type="molecule type" value="Genomic_DNA"/>
</dbReference>
<dbReference type="InterPro" id="IPR010982">
    <property type="entry name" value="Lambda_DNA-bd_dom_sf"/>
</dbReference>
<reference evidence="3 4" key="1">
    <citation type="submission" date="2019-07" db="EMBL/GenBank/DDBJ databases">
        <title>Whole genome shotgun sequence of Myxococcus virescens NBRC 100334.</title>
        <authorList>
            <person name="Hosoyama A."/>
            <person name="Uohara A."/>
            <person name="Ohji S."/>
            <person name="Ichikawa N."/>
        </authorList>
    </citation>
    <scope>NUCLEOTIDE SEQUENCE [LARGE SCALE GENOMIC DNA]</scope>
    <source>
        <strain evidence="3 4">NBRC 100334</strain>
    </source>
</reference>
<dbReference type="PROSITE" id="PS50943">
    <property type="entry name" value="HTH_CROC1"/>
    <property type="match status" value="1"/>
</dbReference>
<dbReference type="InterPro" id="IPR001387">
    <property type="entry name" value="Cro/C1-type_HTH"/>
</dbReference>
<dbReference type="PANTHER" id="PTHR34475:SF1">
    <property type="entry name" value="CYTOSKELETON PROTEIN RODZ"/>
    <property type="match status" value="1"/>
</dbReference>
<dbReference type="GO" id="GO:0003677">
    <property type="term" value="F:DNA binding"/>
    <property type="evidence" value="ECO:0007669"/>
    <property type="project" value="InterPro"/>
</dbReference>
<evidence type="ECO:0000313" key="4">
    <source>
        <dbReference type="Proteomes" id="UP000321224"/>
    </source>
</evidence>
<keyword evidence="1" id="KW-1133">Transmembrane helix</keyword>
<dbReference type="SUPFAM" id="SSF47413">
    <property type="entry name" value="lambda repressor-like DNA-binding domains"/>
    <property type="match status" value="1"/>
</dbReference>
<keyword evidence="1" id="KW-0812">Transmembrane</keyword>
<feature type="domain" description="HTH cro/C1-type" evidence="2">
    <location>
        <begin position="16"/>
        <end position="76"/>
    </location>
</feature>
<organism evidence="3 4">
    <name type="scientific">Myxococcus virescens</name>
    <dbReference type="NCBI Taxonomy" id="83456"/>
    <lineage>
        <taxon>Bacteria</taxon>
        <taxon>Pseudomonadati</taxon>
        <taxon>Myxococcota</taxon>
        <taxon>Myxococcia</taxon>
        <taxon>Myxococcales</taxon>
        <taxon>Cystobacterineae</taxon>
        <taxon>Myxococcaceae</taxon>
        <taxon>Myxococcus</taxon>
    </lineage>
</organism>
<dbReference type="InterPro" id="IPR050400">
    <property type="entry name" value="Bact_Cytoskel_RodZ"/>
</dbReference>
<gene>
    <name evidence="3" type="ORF">MVI01_44350</name>
</gene>
<dbReference type="Pfam" id="PF13413">
    <property type="entry name" value="HTH_25"/>
    <property type="match status" value="1"/>
</dbReference>
<dbReference type="Proteomes" id="UP000321224">
    <property type="component" value="Unassembled WGS sequence"/>
</dbReference>